<proteinExistence type="predicted"/>
<evidence type="ECO:0000256" key="3">
    <source>
        <dbReference type="ARBA" id="ARBA00023125"/>
    </source>
</evidence>
<dbReference type="InterPro" id="IPR011006">
    <property type="entry name" value="CheY-like_superfamily"/>
</dbReference>
<evidence type="ECO:0000256" key="4">
    <source>
        <dbReference type="ARBA" id="ARBA00023163"/>
    </source>
</evidence>
<keyword evidence="2" id="KW-0805">Transcription regulation</keyword>
<gene>
    <name evidence="8" type="primary">yvfU</name>
    <name evidence="8" type="ORF">Heshes_23320</name>
    <name evidence="9" type="ORF">SAMN04489725_11098</name>
</gene>
<dbReference type="SUPFAM" id="SSF46894">
    <property type="entry name" value="C-terminal effector domain of the bipartite response regulators"/>
    <property type="match status" value="1"/>
</dbReference>
<evidence type="ECO:0000256" key="5">
    <source>
        <dbReference type="PROSITE-ProRule" id="PRU00169"/>
    </source>
</evidence>
<dbReference type="Proteomes" id="UP000182589">
    <property type="component" value="Unassembled WGS sequence"/>
</dbReference>
<evidence type="ECO:0000259" key="6">
    <source>
        <dbReference type="PROSITE" id="PS50043"/>
    </source>
</evidence>
<dbReference type="Pfam" id="PF00072">
    <property type="entry name" value="Response_reg"/>
    <property type="match status" value="1"/>
</dbReference>
<sequence>MIRILLAEDQMLVCDALATLLDFEDDMTVIARASDGLAAVREAKRAQPDIALLDVEMPHQGGLDAAEEILQSVPDCKVILLTTFARPGYMQRAIQAGAHGYLLKDGEVEQLAAAIRAVMRGERIFHPALMMAAIASENPLSMRERDVLRGVKNGLTTKELARDLSLSEGTVRNYLSEAISKMNCTSRQDAVRRAESMGWL</sequence>
<dbReference type="EMBL" id="FNOJ01000010">
    <property type="protein sequence ID" value="SDW66145.1"/>
    <property type="molecule type" value="Genomic_DNA"/>
</dbReference>
<dbReference type="RefSeq" id="WP_074693276.1">
    <property type="nucleotide sequence ID" value="NZ_BSRA01000015.1"/>
</dbReference>
<feature type="modified residue" description="4-aspartylphosphate" evidence="5">
    <location>
        <position position="54"/>
    </location>
</feature>
<dbReference type="PROSITE" id="PS50043">
    <property type="entry name" value="HTH_LUXR_2"/>
    <property type="match status" value="1"/>
</dbReference>
<evidence type="ECO:0000259" key="7">
    <source>
        <dbReference type="PROSITE" id="PS50110"/>
    </source>
</evidence>
<dbReference type="InterPro" id="IPR039420">
    <property type="entry name" value="WalR-like"/>
</dbReference>
<reference evidence="8" key="3">
    <citation type="submission" date="2023-02" db="EMBL/GenBank/DDBJ databases">
        <title>Proposal of a novel subspecies: Alicyclobacillus hesperidum subspecies aegle.</title>
        <authorList>
            <person name="Goto K."/>
            <person name="Fujii T."/>
            <person name="Yasui K."/>
            <person name="Mochida K."/>
            <person name="Kato-Tanaka Y."/>
            <person name="Morohoshi S."/>
            <person name="An S.Y."/>
            <person name="Kasai H."/>
            <person name="Yokota A."/>
        </authorList>
    </citation>
    <scope>NUCLEOTIDE SEQUENCE</scope>
    <source>
        <strain evidence="8">DSM 12766</strain>
    </source>
</reference>
<name>A0A1H2VCT4_9BACL</name>
<organism evidence="9 10">
    <name type="scientific">Alicyclobacillus hesperidum</name>
    <dbReference type="NCBI Taxonomy" id="89784"/>
    <lineage>
        <taxon>Bacteria</taxon>
        <taxon>Bacillati</taxon>
        <taxon>Bacillota</taxon>
        <taxon>Bacilli</taxon>
        <taxon>Bacillales</taxon>
        <taxon>Alicyclobacillaceae</taxon>
        <taxon>Alicyclobacillus</taxon>
    </lineage>
</organism>
<evidence type="ECO:0000256" key="2">
    <source>
        <dbReference type="ARBA" id="ARBA00023015"/>
    </source>
</evidence>
<dbReference type="CDD" id="cd06170">
    <property type="entry name" value="LuxR_C_like"/>
    <property type="match status" value="1"/>
</dbReference>
<evidence type="ECO:0000256" key="1">
    <source>
        <dbReference type="ARBA" id="ARBA00022553"/>
    </source>
</evidence>
<reference evidence="9" key="1">
    <citation type="submission" date="2016-10" db="EMBL/GenBank/DDBJ databases">
        <authorList>
            <person name="de Groot N.N."/>
        </authorList>
    </citation>
    <scope>NUCLEOTIDE SEQUENCE [LARGE SCALE GENOMIC DNA]</scope>
    <source>
        <strain evidence="9">DSM 12489</strain>
    </source>
</reference>
<evidence type="ECO:0000313" key="9">
    <source>
        <dbReference type="EMBL" id="SDW66145.1"/>
    </source>
</evidence>
<dbReference type="AlphaFoldDB" id="A0A1H2VCT4"/>
<dbReference type="PRINTS" id="PR00038">
    <property type="entry name" value="HTHLUXR"/>
</dbReference>
<protein>
    <submittedName>
        <fullName evidence="8">Transcriptional regulatory protein YvfU</fullName>
    </submittedName>
    <submittedName>
        <fullName evidence="9">Two component transcriptional regulator, LuxR family</fullName>
    </submittedName>
</protein>
<dbReference type="Gene3D" id="3.40.50.2300">
    <property type="match status" value="1"/>
</dbReference>
<dbReference type="GO" id="GO:0000160">
    <property type="term" value="P:phosphorelay signal transduction system"/>
    <property type="evidence" value="ECO:0007669"/>
    <property type="project" value="InterPro"/>
</dbReference>
<dbReference type="SMART" id="SM00421">
    <property type="entry name" value="HTH_LUXR"/>
    <property type="match status" value="1"/>
</dbReference>
<dbReference type="SUPFAM" id="SSF52172">
    <property type="entry name" value="CheY-like"/>
    <property type="match status" value="1"/>
</dbReference>
<dbReference type="GO" id="GO:0006355">
    <property type="term" value="P:regulation of DNA-templated transcription"/>
    <property type="evidence" value="ECO:0007669"/>
    <property type="project" value="InterPro"/>
</dbReference>
<dbReference type="SMART" id="SM00448">
    <property type="entry name" value="REC"/>
    <property type="match status" value="1"/>
</dbReference>
<dbReference type="InterPro" id="IPR000792">
    <property type="entry name" value="Tscrpt_reg_LuxR_C"/>
</dbReference>
<keyword evidence="4" id="KW-0804">Transcription</keyword>
<keyword evidence="1 5" id="KW-0597">Phosphoprotein</keyword>
<feature type="domain" description="Response regulatory" evidence="7">
    <location>
        <begin position="3"/>
        <end position="119"/>
    </location>
</feature>
<accession>A0A1H2VCT4</accession>
<dbReference type="PROSITE" id="PS50110">
    <property type="entry name" value="RESPONSE_REGULATORY"/>
    <property type="match status" value="1"/>
</dbReference>
<keyword evidence="10" id="KW-1185">Reference proteome</keyword>
<dbReference type="InterPro" id="IPR016032">
    <property type="entry name" value="Sig_transdc_resp-reg_C-effctor"/>
</dbReference>
<dbReference type="STRING" id="89784.SAMN04489725_11098"/>
<dbReference type="Pfam" id="PF00196">
    <property type="entry name" value="GerE"/>
    <property type="match status" value="1"/>
</dbReference>
<dbReference type="EMBL" id="BSRA01000015">
    <property type="protein sequence ID" value="GLV14648.1"/>
    <property type="molecule type" value="Genomic_DNA"/>
</dbReference>
<dbReference type="GO" id="GO:0003677">
    <property type="term" value="F:DNA binding"/>
    <property type="evidence" value="ECO:0007669"/>
    <property type="project" value="UniProtKB-KW"/>
</dbReference>
<evidence type="ECO:0000313" key="10">
    <source>
        <dbReference type="Proteomes" id="UP000182589"/>
    </source>
</evidence>
<dbReference type="PANTHER" id="PTHR43214:SF42">
    <property type="entry name" value="TRANSCRIPTIONAL REGULATORY PROTEIN DESR"/>
    <property type="match status" value="1"/>
</dbReference>
<dbReference type="Proteomes" id="UP001157137">
    <property type="component" value="Unassembled WGS sequence"/>
</dbReference>
<dbReference type="PANTHER" id="PTHR43214">
    <property type="entry name" value="TWO-COMPONENT RESPONSE REGULATOR"/>
    <property type="match status" value="1"/>
</dbReference>
<keyword evidence="3" id="KW-0238">DNA-binding</keyword>
<reference evidence="10" key="2">
    <citation type="submission" date="2016-10" db="EMBL/GenBank/DDBJ databases">
        <authorList>
            <person name="Varghese N."/>
        </authorList>
    </citation>
    <scope>NUCLEOTIDE SEQUENCE [LARGE SCALE GENOMIC DNA]</scope>
    <source>
        <strain evidence="10">DSM 12489</strain>
    </source>
</reference>
<evidence type="ECO:0000313" key="8">
    <source>
        <dbReference type="EMBL" id="GLV14648.1"/>
    </source>
</evidence>
<feature type="domain" description="HTH luxR-type" evidence="6">
    <location>
        <begin position="133"/>
        <end position="198"/>
    </location>
</feature>
<dbReference type="InterPro" id="IPR001789">
    <property type="entry name" value="Sig_transdc_resp-reg_receiver"/>
</dbReference>